<proteinExistence type="predicted"/>
<dbReference type="AlphaFoldDB" id="X0XVL8"/>
<protein>
    <submittedName>
        <fullName evidence="1">Uncharacterized protein</fullName>
    </submittedName>
</protein>
<reference evidence="1" key="1">
    <citation type="journal article" date="2014" name="Front. Microbiol.">
        <title>High frequency of phylogenetically diverse reductive dehalogenase-homologous genes in deep subseafloor sedimentary metagenomes.</title>
        <authorList>
            <person name="Kawai M."/>
            <person name="Futagami T."/>
            <person name="Toyoda A."/>
            <person name="Takaki Y."/>
            <person name="Nishi S."/>
            <person name="Hori S."/>
            <person name="Arai W."/>
            <person name="Tsubouchi T."/>
            <person name="Morono Y."/>
            <person name="Uchiyama I."/>
            <person name="Ito T."/>
            <person name="Fujiyama A."/>
            <person name="Inagaki F."/>
            <person name="Takami H."/>
        </authorList>
    </citation>
    <scope>NUCLEOTIDE SEQUENCE</scope>
    <source>
        <strain evidence="1">Expedition CK06-06</strain>
    </source>
</reference>
<gene>
    <name evidence="1" type="ORF">S01H1_78664</name>
</gene>
<evidence type="ECO:0000313" key="1">
    <source>
        <dbReference type="EMBL" id="GAG47364.1"/>
    </source>
</evidence>
<sequence length="132" mass="14553">MKIKKVHVSIRFLVLVLSLTVAGTLNQDFTPQYKFETPKSSSGEITIITPENKTYTEPDNGYYPATYGFENIEDGAAPEVWEDISVSGSCSVSIYDQIGNHKKIVRIYDADTGVGLGSDASAQHIFKENRST</sequence>
<organism evidence="1">
    <name type="scientific">marine sediment metagenome</name>
    <dbReference type="NCBI Taxonomy" id="412755"/>
    <lineage>
        <taxon>unclassified sequences</taxon>
        <taxon>metagenomes</taxon>
        <taxon>ecological metagenomes</taxon>
    </lineage>
</organism>
<comment type="caution">
    <text evidence="1">The sequence shown here is derived from an EMBL/GenBank/DDBJ whole genome shotgun (WGS) entry which is preliminary data.</text>
</comment>
<accession>X0XVL8</accession>
<feature type="non-terminal residue" evidence="1">
    <location>
        <position position="132"/>
    </location>
</feature>
<name>X0XVL8_9ZZZZ</name>
<dbReference type="EMBL" id="BARS01052957">
    <property type="protein sequence ID" value="GAG47364.1"/>
    <property type="molecule type" value="Genomic_DNA"/>
</dbReference>